<dbReference type="GO" id="GO:1902742">
    <property type="term" value="P:apoptotic process involved in development"/>
    <property type="evidence" value="ECO:0007669"/>
    <property type="project" value="TreeGrafter"/>
</dbReference>
<feature type="transmembrane region" description="Helical" evidence="7">
    <location>
        <begin position="223"/>
        <end position="249"/>
    </location>
</feature>
<feature type="transmembrane region" description="Helical" evidence="7">
    <location>
        <begin position="344"/>
        <end position="367"/>
    </location>
</feature>
<feature type="transmembrane region" description="Helical" evidence="7">
    <location>
        <begin position="108"/>
        <end position="129"/>
    </location>
</feature>
<comment type="similarity">
    <text evidence="2 7">Belongs to the XK family.</text>
</comment>
<dbReference type="Proteomes" id="UP001107558">
    <property type="component" value="Chromosome 2"/>
</dbReference>
<evidence type="ECO:0000256" key="1">
    <source>
        <dbReference type="ARBA" id="ARBA00004651"/>
    </source>
</evidence>
<dbReference type="PANTHER" id="PTHR16024">
    <property type="entry name" value="XK-RELATED PROTEIN"/>
    <property type="match status" value="1"/>
</dbReference>
<dbReference type="Pfam" id="PF09815">
    <property type="entry name" value="XK-related"/>
    <property type="match status" value="1"/>
</dbReference>
<feature type="transmembrane region" description="Helical" evidence="7">
    <location>
        <begin position="316"/>
        <end position="337"/>
    </location>
</feature>
<keyword evidence="9" id="KW-1185">Reference proteome</keyword>
<evidence type="ECO:0000256" key="5">
    <source>
        <dbReference type="ARBA" id="ARBA00022989"/>
    </source>
</evidence>
<name>A0A9J6C5C9_POLVA</name>
<proteinExistence type="inferred from homology"/>
<gene>
    <name evidence="8" type="ORF">PVAND_007002</name>
</gene>
<sequence>MKILSEETSSKILNAMKDVVLSEKIEFRVSKCDIASNIISILFRLFTVLFNVYLAIEYYTKGEILFFKLTLCFIAIPAIISIAISITLHYEDSKHEGENKRKRGFCSMIFFVVIFPYTLRFLQSLIYQIKSLRAERKRNEEKQRMYYKLMVMEESDVALIRIIECFLDSCPHKIIHMTAILNSGLHPTVAQILSLSSAFGGFAWSMAAYQRCIRLAQPDKRQLSLAGICCQCVWHFCVTFARVISIVLLTSVFPLYTTIAVATHAFVMTLWVFLLDRSKFCSYTSLHSFVFSMIFGAVFIFTYIQPRETKSTFSRYLFFYCLTGLENLTSIVIFVIYSTVAIEVIYIFSILPFVSFALGISAMIFYYKFLHPNILSRRDLVTEL</sequence>
<feature type="transmembrane region" description="Helical" evidence="7">
    <location>
        <begin position="255"/>
        <end position="274"/>
    </location>
</feature>
<evidence type="ECO:0000313" key="8">
    <source>
        <dbReference type="EMBL" id="KAG5677226.1"/>
    </source>
</evidence>
<keyword evidence="3" id="KW-1003">Cell membrane</keyword>
<dbReference type="OrthoDB" id="6136301at2759"/>
<evidence type="ECO:0000256" key="2">
    <source>
        <dbReference type="ARBA" id="ARBA00008789"/>
    </source>
</evidence>
<evidence type="ECO:0000256" key="4">
    <source>
        <dbReference type="ARBA" id="ARBA00022692"/>
    </source>
</evidence>
<dbReference type="GO" id="GO:0043652">
    <property type="term" value="P:engulfment of apoptotic cell"/>
    <property type="evidence" value="ECO:0007669"/>
    <property type="project" value="TreeGrafter"/>
</dbReference>
<keyword evidence="5 7" id="KW-1133">Transmembrane helix</keyword>
<dbReference type="InterPro" id="IPR018629">
    <property type="entry name" value="XK-rel"/>
</dbReference>
<dbReference type="PANTHER" id="PTHR16024:SF6">
    <property type="entry name" value="XK-RELATED PROTEIN"/>
    <property type="match status" value="1"/>
</dbReference>
<reference evidence="8" key="1">
    <citation type="submission" date="2021-03" db="EMBL/GenBank/DDBJ databases">
        <title>Chromosome level genome of the anhydrobiotic midge Polypedilum vanderplanki.</title>
        <authorList>
            <person name="Yoshida Y."/>
            <person name="Kikawada T."/>
            <person name="Gusev O."/>
        </authorList>
    </citation>
    <scope>NUCLEOTIDE SEQUENCE</scope>
    <source>
        <strain evidence="8">NIAS01</strain>
        <tissue evidence="8">Whole body or cell culture</tissue>
    </source>
</reference>
<feature type="transmembrane region" description="Helical" evidence="7">
    <location>
        <begin position="286"/>
        <end position="304"/>
    </location>
</feature>
<keyword evidence="4 7" id="KW-0812">Transmembrane</keyword>
<dbReference type="GO" id="GO:0005886">
    <property type="term" value="C:plasma membrane"/>
    <property type="evidence" value="ECO:0007669"/>
    <property type="project" value="UniProtKB-SubCell"/>
</dbReference>
<comment type="caution">
    <text evidence="8">The sequence shown here is derived from an EMBL/GenBank/DDBJ whole genome shotgun (WGS) entry which is preliminary data.</text>
</comment>
<comment type="subcellular location">
    <subcellularLocation>
        <location evidence="1">Cell membrane</location>
        <topology evidence="1">Multi-pass membrane protein</topology>
    </subcellularLocation>
    <subcellularLocation>
        <location evidence="7">Membrane</location>
        <topology evidence="7">Multi-pass membrane protein</topology>
    </subcellularLocation>
</comment>
<dbReference type="GO" id="GO:0070782">
    <property type="term" value="P:phosphatidylserine exposure on apoptotic cell surface"/>
    <property type="evidence" value="ECO:0007669"/>
    <property type="project" value="TreeGrafter"/>
</dbReference>
<organism evidence="8 9">
    <name type="scientific">Polypedilum vanderplanki</name>
    <name type="common">Sleeping chironomid midge</name>
    <dbReference type="NCBI Taxonomy" id="319348"/>
    <lineage>
        <taxon>Eukaryota</taxon>
        <taxon>Metazoa</taxon>
        <taxon>Ecdysozoa</taxon>
        <taxon>Arthropoda</taxon>
        <taxon>Hexapoda</taxon>
        <taxon>Insecta</taxon>
        <taxon>Pterygota</taxon>
        <taxon>Neoptera</taxon>
        <taxon>Endopterygota</taxon>
        <taxon>Diptera</taxon>
        <taxon>Nematocera</taxon>
        <taxon>Chironomoidea</taxon>
        <taxon>Chironomidae</taxon>
        <taxon>Chironominae</taxon>
        <taxon>Polypedilum</taxon>
        <taxon>Polypedilum</taxon>
    </lineage>
</organism>
<evidence type="ECO:0000256" key="6">
    <source>
        <dbReference type="ARBA" id="ARBA00023136"/>
    </source>
</evidence>
<evidence type="ECO:0000256" key="3">
    <source>
        <dbReference type="ARBA" id="ARBA00022475"/>
    </source>
</evidence>
<evidence type="ECO:0000256" key="7">
    <source>
        <dbReference type="RuleBase" id="RU910716"/>
    </source>
</evidence>
<dbReference type="InterPro" id="IPR050895">
    <property type="entry name" value="XK-related_scramblase"/>
</dbReference>
<accession>A0A9J6C5C9</accession>
<protein>
    <recommendedName>
        <fullName evidence="7">XK-related protein</fullName>
    </recommendedName>
</protein>
<dbReference type="AlphaFoldDB" id="A0A9J6C5C9"/>
<evidence type="ECO:0000313" key="9">
    <source>
        <dbReference type="Proteomes" id="UP001107558"/>
    </source>
</evidence>
<feature type="transmembrane region" description="Helical" evidence="7">
    <location>
        <begin position="34"/>
        <end position="54"/>
    </location>
</feature>
<feature type="transmembrane region" description="Helical" evidence="7">
    <location>
        <begin position="66"/>
        <end position="88"/>
    </location>
</feature>
<dbReference type="EMBL" id="JADBJN010000002">
    <property type="protein sequence ID" value="KAG5677226.1"/>
    <property type="molecule type" value="Genomic_DNA"/>
</dbReference>
<keyword evidence="6 7" id="KW-0472">Membrane</keyword>